<organism evidence="1 2">
    <name type="scientific">Diversispora epigaea</name>
    <dbReference type="NCBI Taxonomy" id="1348612"/>
    <lineage>
        <taxon>Eukaryota</taxon>
        <taxon>Fungi</taxon>
        <taxon>Fungi incertae sedis</taxon>
        <taxon>Mucoromycota</taxon>
        <taxon>Glomeromycotina</taxon>
        <taxon>Glomeromycetes</taxon>
        <taxon>Diversisporales</taxon>
        <taxon>Diversisporaceae</taxon>
        <taxon>Diversispora</taxon>
    </lineage>
</organism>
<dbReference type="AlphaFoldDB" id="A0A397G797"/>
<evidence type="ECO:0000313" key="2">
    <source>
        <dbReference type="Proteomes" id="UP000266861"/>
    </source>
</evidence>
<name>A0A397G797_9GLOM</name>
<comment type="caution">
    <text evidence="1">The sequence shown here is derived from an EMBL/GenBank/DDBJ whole genome shotgun (WGS) entry which is preliminary data.</text>
</comment>
<dbReference type="InterPro" id="IPR011009">
    <property type="entry name" value="Kinase-like_dom_sf"/>
</dbReference>
<dbReference type="EMBL" id="PQFF01000540">
    <property type="protein sequence ID" value="RHZ45724.1"/>
    <property type="molecule type" value="Genomic_DNA"/>
</dbReference>
<evidence type="ECO:0008006" key="3">
    <source>
        <dbReference type="Google" id="ProtNLM"/>
    </source>
</evidence>
<sequence>MYSGKVVQLSMFKNDFDKWTSGNEIYSRSQLNADTHRIIIEWIPYDRFHGIVAITIHLRTIDSSIPFFGMTKDPEINKYMISENPQKRNVFGVLPYIAPEVLVGENIQRPIGKKSYQLSDLATPEVLVEEEYTDIYSFTIIAYEMLGCSSYTFDELNIENTQFKLEKIKTDNIANFNYYY</sequence>
<gene>
    <name evidence="1" type="ORF">Glove_658g28</name>
</gene>
<accession>A0A397G797</accession>
<protein>
    <recommendedName>
        <fullName evidence="3">Protein kinase domain-containing protein</fullName>
    </recommendedName>
</protein>
<evidence type="ECO:0000313" key="1">
    <source>
        <dbReference type="EMBL" id="RHZ45724.1"/>
    </source>
</evidence>
<dbReference type="Proteomes" id="UP000266861">
    <property type="component" value="Unassembled WGS sequence"/>
</dbReference>
<dbReference type="SUPFAM" id="SSF56112">
    <property type="entry name" value="Protein kinase-like (PK-like)"/>
    <property type="match status" value="1"/>
</dbReference>
<keyword evidence="2" id="KW-1185">Reference proteome</keyword>
<dbReference type="Gene3D" id="1.10.510.10">
    <property type="entry name" value="Transferase(Phosphotransferase) domain 1"/>
    <property type="match status" value="1"/>
</dbReference>
<proteinExistence type="predicted"/>
<reference evidence="1 2" key="1">
    <citation type="submission" date="2018-08" db="EMBL/GenBank/DDBJ databases">
        <title>Genome and evolution of the arbuscular mycorrhizal fungus Diversispora epigaea (formerly Glomus versiforme) and its bacterial endosymbionts.</title>
        <authorList>
            <person name="Sun X."/>
            <person name="Fei Z."/>
            <person name="Harrison M."/>
        </authorList>
    </citation>
    <scope>NUCLEOTIDE SEQUENCE [LARGE SCALE GENOMIC DNA]</scope>
    <source>
        <strain evidence="1 2">IT104</strain>
    </source>
</reference>